<gene>
    <name evidence="11" type="ORF">CBOVIS_LOCUS7413</name>
</gene>
<keyword evidence="7" id="KW-0539">Nucleus</keyword>
<keyword evidence="5" id="KW-0238">DNA-binding</keyword>
<reference evidence="11 12" key="1">
    <citation type="submission" date="2020-04" db="EMBL/GenBank/DDBJ databases">
        <authorList>
            <person name="Laetsch R D."/>
            <person name="Stevens L."/>
            <person name="Kumar S."/>
            <person name="Blaxter L. M."/>
        </authorList>
    </citation>
    <scope>NUCLEOTIDE SEQUENCE [LARGE SCALE GENOMIC DNA]</scope>
</reference>
<evidence type="ECO:0000256" key="1">
    <source>
        <dbReference type="ARBA" id="ARBA00004123"/>
    </source>
</evidence>
<evidence type="ECO:0000256" key="3">
    <source>
        <dbReference type="ARBA" id="ARBA00013634"/>
    </source>
</evidence>
<comment type="caution">
    <text evidence="11">The sequence shown here is derived from an EMBL/GenBank/DDBJ whole genome shotgun (WGS) entry which is preliminary data.</text>
</comment>
<evidence type="ECO:0000256" key="4">
    <source>
        <dbReference type="ARBA" id="ARBA00023015"/>
    </source>
</evidence>
<dbReference type="OrthoDB" id="46583at2759"/>
<dbReference type="GO" id="GO:0000978">
    <property type="term" value="F:RNA polymerase II cis-regulatory region sequence-specific DNA binding"/>
    <property type="evidence" value="ECO:0007669"/>
    <property type="project" value="TreeGrafter"/>
</dbReference>
<accession>A0A8S1EZI7</accession>
<evidence type="ECO:0000256" key="6">
    <source>
        <dbReference type="ARBA" id="ARBA00023163"/>
    </source>
</evidence>
<dbReference type="GO" id="GO:0003681">
    <property type="term" value="F:bent DNA binding"/>
    <property type="evidence" value="ECO:0007669"/>
    <property type="project" value="TreeGrafter"/>
</dbReference>
<dbReference type="GO" id="GO:0019185">
    <property type="term" value="C:snRNA-activating protein complex"/>
    <property type="evidence" value="ECO:0007669"/>
    <property type="project" value="TreeGrafter"/>
</dbReference>
<dbReference type="GO" id="GO:0042796">
    <property type="term" value="P:snRNA transcription by RNA polymerase III"/>
    <property type="evidence" value="ECO:0007669"/>
    <property type="project" value="TreeGrafter"/>
</dbReference>
<dbReference type="Pfam" id="PF12251">
    <property type="entry name" value="SNAPC3"/>
    <property type="match status" value="1"/>
</dbReference>
<evidence type="ECO:0000256" key="5">
    <source>
        <dbReference type="ARBA" id="ARBA00023125"/>
    </source>
</evidence>
<name>A0A8S1EZI7_9PELO</name>
<dbReference type="PANTHER" id="PTHR13421:SF16">
    <property type="entry name" value="SNRNA-ACTIVATING PROTEIN COMPLEX SUBUNIT 3"/>
    <property type="match status" value="1"/>
</dbReference>
<protein>
    <recommendedName>
        <fullName evidence="3">snRNA-activating protein complex subunit 3</fullName>
    </recommendedName>
    <alternativeName>
        <fullName evidence="10">Small nuclear RNA-activating complex polypeptide 3</fullName>
    </alternativeName>
</protein>
<evidence type="ECO:0000256" key="7">
    <source>
        <dbReference type="ARBA" id="ARBA00023242"/>
    </source>
</evidence>
<dbReference type="EMBL" id="CADEPM010000004">
    <property type="protein sequence ID" value="CAB3405187.1"/>
    <property type="molecule type" value="Genomic_DNA"/>
</dbReference>
<dbReference type="PANTHER" id="PTHR13421">
    <property type="entry name" value="SNRNA-ACTIVATING PROTEIN COMPLEX SUBUNIT 3"/>
    <property type="match status" value="1"/>
</dbReference>
<comment type="similarity">
    <text evidence="2">Belongs to the SNAPC3/SRD2 family.</text>
</comment>
<comment type="subunit">
    <text evidence="9">Part of the SNAPc complex composed of 5 subunits: SNAPC1, SNAPC2, SNAPC3, SNAPC4 and SNAPC5. SNAPC3 interacts with SNAPC1.</text>
</comment>
<evidence type="ECO:0000256" key="8">
    <source>
        <dbReference type="ARBA" id="ARBA00025193"/>
    </source>
</evidence>
<dbReference type="GO" id="GO:0042795">
    <property type="term" value="P:snRNA transcription by RNA polymerase II"/>
    <property type="evidence" value="ECO:0007669"/>
    <property type="project" value="TreeGrafter"/>
</dbReference>
<evidence type="ECO:0000313" key="11">
    <source>
        <dbReference type="EMBL" id="CAB3405187.1"/>
    </source>
</evidence>
<evidence type="ECO:0000313" key="12">
    <source>
        <dbReference type="Proteomes" id="UP000494206"/>
    </source>
</evidence>
<sequence>MFHKFGREAQLALNQALDGKEPKGCLMECGMNHLMADNILASIDVSDIRSSMGSNEVDASGERRNLVSQTLKAAEDYRRRNMQYKSIALRSLRYDRIDYKALARQSPYRDDRLGPQKPIEFPKDYSDMIVAVSVYHGYSRELKYHEVRLGRLLKVTDRIELTGENTLADLRNAFGCPADYTFCEDFSEKKPQLNDIAKNKFPSSMFFIHDTFYIDPSDDPNVVDPSLEIRNWASRRRSMFDEFDVRPMRSQKIGELVGRLGLPYVYIHQGVCEHLVVLNDVIMRNESHDDVEFPRRLIERNSRRVSCALCAESSAEWAIMEHDDLLPSNPGFLCDACYRELCFDANQRKVCNFVATPYFDKKEVGECSQFVDQLRF</sequence>
<dbReference type="Proteomes" id="UP000494206">
    <property type="component" value="Unassembled WGS sequence"/>
</dbReference>
<comment type="subcellular location">
    <subcellularLocation>
        <location evidence="1">Nucleus</location>
    </subcellularLocation>
</comment>
<dbReference type="AlphaFoldDB" id="A0A8S1EZI7"/>
<keyword evidence="6" id="KW-0804">Transcription</keyword>
<evidence type="ECO:0000256" key="9">
    <source>
        <dbReference type="ARBA" id="ARBA00025958"/>
    </source>
</evidence>
<dbReference type="InterPro" id="IPR022042">
    <property type="entry name" value="snRNA-activating_su3"/>
</dbReference>
<evidence type="ECO:0000256" key="10">
    <source>
        <dbReference type="ARBA" id="ARBA00029606"/>
    </source>
</evidence>
<comment type="function">
    <text evidence="8">Part of the SNAPc complex required for the transcription of both RNA polymerase II and III small-nuclear RNA genes. Binds to the proximal sequence element (PSE), a non-TATA-box basal promoter element common to these 2 types of genes. Recruits TBP and BRF2 to the U6 snRNA TATA box.</text>
</comment>
<proteinExistence type="inferred from homology"/>
<dbReference type="GO" id="GO:0001006">
    <property type="term" value="F:RNA polymerase III type 3 promoter sequence-specific DNA binding"/>
    <property type="evidence" value="ECO:0007669"/>
    <property type="project" value="TreeGrafter"/>
</dbReference>
<dbReference type="GO" id="GO:0005634">
    <property type="term" value="C:nucleus"/>
    <property type="evidence" value="ECO:0007669"/>
    <property type="project" value="UniProtKB-SubCell"/>
</dbReference>
<organism evidence="11 12">
    <name type="scientific">Caenorhabditis bovis</name>
    <dbReference type="NCBI Taxonomy" id="2654633"/>
    <lineage>
        <taxon>Eukaryota</taxon>
        <taxon>Metazoa</taxon>
        <taxon>Ecdysozoa</taxon>
        <taxon>Nematoda</taxon>
        <taxon>Chromadorea</taxon>
        <taxon>Rhabditida</taxon>
        <taxon>Rhabditina</taxon>
        <taxon>Rhabditomorpha</taxon>
        <taxon>Rhabditoidea</taxon>
        <taxon>Rhabditidae</taxon>
        <taxon>Peloderinae</taxon>
        <taxon>Caenorhabditis</taxon>
    </lineage>
</organism>
<keyword evidence="4" id="KW-0805">Transcription regulation</keyword>
<dbReference type="GO" id="GO:0001046">
    <property type="term" value="F:core promoter sequence-specific DNA binding"/>
    <property type="evidence" value="ECO:0007669"/>
    <property type="project" value="TreeGrafter"/>
</dbReference>
<keyword evidence="12" id="KW-1185">Reference proteome</keyword>
<evidence type="ECO:0000256" key="2">
    <source>
        <dbReference type="ARBA" id="ARBA00010410"/>
    </source>
</evidence>